<dbReference type="GO" id="GO:0003677">
    <property type="term" value="F:DNA binding"/>
    <property type="evidence" value="ECO:0007669"/>
    <property type="project" value="UniProtKB-KW"/>
</dbReference>
<feature type="domain" description="Replication factor A C-terminal" evidence="8">
    <location>
        <begin position="296"/>
        <end position="423"/>
    </location>
</feature>
<sequence>MNSKQKLVYLDEIRPWKTSWFIEAKVLHTWKPSNTNFGESLEIVFSDKKGCKIHATCKKNYLKSLGEQCKVGEWKTLYNFQVSAAGKHYRPTQHMYKITFINQTVIKPSQFKNDDIYLSLATFDSVMSGTMDNDILIDILGQAIEVGEIQTLQCGGKEKKKIEFQLRDISDERIPCCLWGKFAEAMESHRDEAEFGVVVCLIRFAKIGAFRGNLQITNGFDCSQLMFNPNIKEAEQLKEVFKFNDNSMSIVDTSEEGKEIVAQISTGTGQIQSSWKAYEDKSLSELLSCKQVDKCKVVATINAIDTNYAWYYFGCDLCQTRTYKRLEDDIDADIITQPLFWCEKCNKNVLNVTPRFKLHLIVKDDSAEAKFILLDWIAWPVIGVQAEKILNGSLNEVEDPELLPDCVTDIVGKTYKFGVTTEKGTESFKVLKVWSVYNTLMVDSQSDTITGKETAVNSASEVSLLTYSDESSSRMTTPKRSVDDIVDIQDNTSTSKSRPVKSIKIEKMSTEELGRKKN</sequence>
<dbReference type="InterPro" id="IPR012340">
    <property type="entry name" value="NA-bd_OB-fold"/>
</dbReference>
<evidence type="ECO:0000256" key="5">
    <source>
        <dbReference type="ARBA" id="ARBA00023125"/>
    </source>
</evidence>
<feature type="domain" description="Replication protein A 70 kDa DNA-binding subunit B/D first OB fold" evidence="7">
    <location>
        <begin position="9"/>
        <end position="108"/>
    </location>
</feature>
<dbReference type="RefSeq" id="XP_018454009.1">
    <property type="nucleotide sequence ID" value="XM_018598507.1"/>
</dbReference>
<evidence type="ECO:0000256" key="4">
    <source>
        <dbReference type="ARBA" id="ARBA00022833"/>
    </source>
</evidence>
<organism evidence="9 10">
    <name type="scientific">Raphanus sativus</name>
    <name type="common">Radish</name>
    <name type="synonym">Raphanus raphanistrum var. sativus</name>
    <dbReference type="NCBI Taxonomy" id="3726"/>
    <lineage>
        <taxon>Eukaryota</taxon>
        <taxon>Viridiplantae</taxon>
        <taxon>Streptophyta</taxon>
        <taxon>Embryophyta</taxon>
        <taxon>Tracheophyta</taxon>
        <taxon>Spermatophyta</taxon>
        <taxon>Magnoliopsida</taxon>
        <taxon>eudicotyledons</taxon>
        <taxon>Gunneridae</taxon>
        <taxon>Pentapetalae</taxon>
        <taxon>rosids</taxon>
        <taxon>malvids</taxon>
        <taxon>Brassicales</taxon>
        <taxon>Brassicaceae</taxon>
        <taxon>Brassiceae</taxon>
        <taxon>Raphanus</taxon>
    </lineage>
</organism>
<evidence type="ECO:0000256" key="2">
    <source>
        <dbReference type="ARBA" id="ARBA00022723"/>
    </source>
</evidence>
<dbReference type="Proteomes" id="UP000504610">
    <property type="component" value="Chromosome 9"/>
</dbReference>
<reference evidence="10" key="2">
    <citation type="submission" date="2025-08" db="UniProtKB">
        <authorList>
            <consortium name="RefSeq"/>
        </authorList>
    </citation>
    <scope>IDENTIFICATION</scope>
    <source>
        <tissue evidence="10">Leaf</tissue>
    </source>
</reference>
<evidence type="ECO:0000259" key="8">
    <source>
        <dbReference type="Pfam" id="PF08646"/>
    </source>
</evidence>
<dbReference type="CDD" id="cd04481">
    <property type="entry name" value="RPA1_DBD_B_like"/>
    <property type="match status" value="1"/>
</dbReference>
<comment type="similarity">
    <text evidence="1">Belongs to the replication factor A protein 1 family.</text>
</comment>
<proteinExistence type="inferred from homology"/>
<keyword evidence="9" id="KW-1185">Reference proteome</keyword>
<dbReference type="PANTHER" id="PTHR47165">
    <property type="entry name" value="OS03G0429900 PROTEIN"/>
    <property type="match status" value="1"/>
</dbReference>
<evidence type="ECO:0000256" key="6">
    <source>
        <dbReference type="SAM" id="MobiDB-lite"/>
    </source>
</evidence>
<dbReference type="CDD" id="cd04476">
    <property type="entry name" value="RPA1_DBD_C"/>
    <property type="match status" value="1"/>
</dbReference>
<gene>
    <name evidence="10" type="primary">LOC108825178</name>
</gene>
<dbReference type="CDD" id="cd04480">
    <property type="entry name" value="RPA1_DBD_A_like"/>
    <property type="match status" value="1"/>
</dbReference>
<dbReference type="SUPFAM" id="SSF50249">
    <property type="entry name" value="Nucleic acid-binding proteins"/>
    <property type="match status" value="3"/>
</dbReference>
<keyword evidence="3" id="KW-0863">Zinc-finger</keyword>
<dbReference type="GO" id="GO:0008270">
    <property type="term" value="F:zinc ion binding"/>
    <property type="evidence" value="ECO:0007669"/>
    <property type="project" value="UniProtKB-KW"/>
</dbReference>
<keyword evidence="4" id="KW-0862">Zinc</keyword>
<dbReference type="OrthoDB" id="1082814at2759"/>
<evidence type="ECO:0000256" key="3">
    <source>
        <dbReference type="ARBA" id="ARBA00022771"/>
    </source>
</evidence>
<accession>A0A6J0L3H1</accession>
<dbReference type="Gene3D" id="2.40.50.140">
    <property type="entry name" value="Nucleic acid-binding proteins"/>
    <property type="match status" value="3"/>
</dbReference>
<name>A0A6J0L3H1_RAPSA</name>
<evidence type="ECO:0000259" key="7">
    <source>
        <dbReference type="Pfam" id="PF02721"/>
    </source>
</evidence>
<keyword evidence="5" id="KW-0238">DNA-binding</keyword>
<dbReference type="PANTHER" id="PTHR47165:SF4">
    <property type="entry name" value="OS03G0429900 PROTEIN"/>
    <property type="match status" value="1"/>
</dbReference>
<dbReference type="KEGG" id="rsz:108825178"/>
<evidence type="ECO:0000256" key="1">
    <source>
        <dbReference type="ARBA" id="ARBA00005690"/>
    </source>
</evidence>
<dbReference type="Pfam" id="PF08646">
    <property type="entry name" value="Rep_fac-A_C"/>
    <property type="match status" value="1"/>
</dbReference>
<evidence type="ECO:0000313" key="9">
    <source>
        <dbReference type="Proteomes" id="UP000504610"/>
    </source>
</evidence>
<reference evidence="9" key="1">
    <citation type="journal article" date="2019" name="Database">
        <title>The radish genome database (RadishGD): an integrated information resource for radish genomics.</title>
        <authorList>
            <person name="Yu H.J."/>
            <person name="Baek S."/>
            <person name="Lee Y.J."/>
            <person name="Cho A."/>
            <person name="Mun J.H."/>
        </authorList>
    </citation>
    <scope>NUCLEOTIDE SEQUENCE [LARGE SCALE GENOMIC DNA]</scope>
    <source>
        <strain evidence="9">cv. WK10039</strain>
    </source>
</reference>
<dbReference type="InterPro" id="IPR003871">
    <property type="entry name" value="RFA1B/D_OB_1st"/>
</dbReference>
<dbReference type="AlphaFoldDB" id="A0A6J0L3H1"/>
<keyword evidence="2" id="KW-0479">Metal-binding</keyword>
<dbReference type="Pfam" id="PF02721">
    <property type="entry name" value="DUF223"/>
    <property type="match status" value="1"/>
</dbReference>
<dbReference type="InterPro" id="IPR047192">
    <property type="entry name" value="Euk_RPA1_DBD_C"/>
</dbReference>
<feature type="compositionally biased region" description="Basic and acidic residues" evidence="6">
    <location>
        <begin position="503"/>
        <end position="518"/>
    </location>
</feature>
<evidence type="ECO:0000313" key="10">
    <source>
        <dbReference type="RefSeq" id="XP_018454009.1"/>
    </source>
</evidence>
<feature type="compositionally biased region" description="Polar residues" evidence="6">
    <location>
        <begin position="469"/>
        <end position="479"/>
    </location>
</feature>
<feature type="region of interest" description="Disordered" evidence="6">
    <location>
        <begin position="469"/>
        <end position="518"/>
    </location>
</feature>
<dbReference type="GeneID" id="108825178"/>
<protein>
    <submittedName>
        <fullName evidence="10">Replication protein A 70 kDa DNA-binding subunit E-like</fullName>
    </submittedName>
</protein>
<dbReference type="InterPro" id="IPR013955">
    <property type="entry name" value="Rep_factor-A_C"/>
</dbReference>